<dbReference type="AlphaFoldDB" id="A0A645E9X8"/>
<organism evidence="1">
    <name type="scientific">bioreactor metagenome</name>
    <dbReference type="NCBI Taxonomy" id="1076179"/>
    <lineage>
        <taxon>unclassified sequences</taxon>
        <taxon>metagenomes</taxon>
        <taxon>ecological metagenomes</taxon>
    </lineage>
</organism>
<comment type="caution">
    <text evidence="1">The sequence shown here is derived from an EMBL/GenBank/DDBJ whole genome shotgun (WGS) entry which is preliminary data.</text>
</comment>
<accession>A0A645E9X8</accession>
<reference evidence="1" key="1">
    <citation type="submission" date="2019-08" db="EMBL/GenBank/DDBJ databases">
        <authorList>
            <person name="Kucharzyk K."/>
            <person name="Murdoch R.W."/>
            <person name="Higgins S."/>
            <person name="Loffler F."/>
        </authorList>
    </citation>
    <scope>NUCLEOTIDE SEQUENCE</scope>
</reference>
<dbReference type="EMBL" id="VSSQ01044947">
    <property type="protein sequence ID" value="MPM98814.1"/>
    <property type="molecule type" value="Genomic_DNA"/>
</dbReference>
<name>A0A645E9X8_9ZZZZ</name>
<gene>
    <name evidence="1" type="ORF">SDC9_146004</name>
</gene>
<protein>
    <submittedName>
        <fullName evidence="1">Uncharacterized protein</fullName>
    </submittedName>
</protein>
<evidence type="ECO:0000313" key="1">
    <source>
        <dbReference type="EMBL" id="MPM98814.1"/>
    </source>
</evidence>
<proteinExistence type="predicted"/>
<sequence length="181" mass="21266">MGNNTAIFLINIIQNRVHHFSNVRAFFPFILVDSNKRNIGTDYLFVYSGIKQMNPAYRFPVTASLHYRNIFVGTKNFLMRMASYCSINVMYLFQKFGYFSRYLPFTILKACAMGQKNNNLRTLTAHFINIPLHSCGCRQQRNTLVIFMTALQKSFFRCHAYNRNLQPAAIKHYIWFYKVSP</sequence>